<evidence type="ECO:0000313" key="3">
    <source>
        <dbReference type="Proteomes" id="UP000238390"/>
    </source>
</evidence>
<proteinExistence type="predicted"/>
<evidence type="ECO:0000256" key="1">
    <source>
        <dbReference type="SAM" id="MobiDB-lite"/>
    </source>
</evidence>
<dbReference type="Proteomes" id="UP000238390">
    <property type="component" value="Plasmid unnamed3"/>
</dbReference>
<keyword evidence="2" id="KW-0614">Plasmid</keyword>
<dbReference type="EMBL" id="CP027167">
    <property type="protein sequence ID" value="AVK02538.1"/>
    <property type="molecule type" value="Genomic_DNA"/>
</dbReference>
<reference evidence="2 3" key="1">
    <citation type="submission" date="2018-02" db="EMBL/GenBank/DDBJ databases">
        <title>FDA/CDC Antimicrobial Resistant Isolate Bank Genome Sequencing.</title>
        <authorList>
            <person name="Benahmed F.H."/>
            <person name="Lutgring J.D."/>
            <person name="Yoo B."/>
            <person name="Machado M."/>
            <person name="Brown A."/>
            <person name="McAllister G."/>
            <person name="Perry A."/>
            <person name="Halpin A.L."/>
            <person name="Vavikolanu K."/>
            <person name="Ott S."/>
            <person name="Zhao X."/>
            <person name="Tallon L.J."/>
            <person name="Sadzewicz L."/>
            <person name="Aluvathingal J."/>
            <person name="Nadendla S."/>
            <person name="Voskania-kordi A."/>
            <person name="Simonyan V."/>
            <person name="Patel J."/>
            <person name="Shawar R.M."/>
        </authorList>
    </citation>
    <scope>NUCLEOTIDE SEQUENCE [LARGE SCALE GENOMIC DNA]</scope>
    <source>
        <strain evidence="2 3">AR_0356</strain>
        <plasmid evidence="2 3">unnamed3</plasmid>
    </source>
</reference>
<geneLocation type="plasmid" evidence="2 3">
    <name>unnamed3</name>
</geneLocation>
<name>A0A2R3IKV8_9PSED</name>
<keyword evidence="3" id="KW-1185">Reference proteome</keyword>
<accession>A0A2R3IKV8</accession>
<sequence length="288" mass="31016">MGQIFVQGSRVPIQPVSWNSAADQRTNAIGHLRRVLIGDVRLILMQDRLDIDCAIPHWLTSGAALCCYSVVFDDALDGAWHECFPWSVRNRDDAALLKHFQAATAADMAYRIRKGLASAVYCLNATEGTISASLSRVCATAAMLGVVAAPLHPVAVGQLGHPVFLLGAEAAIEPNNHAICAATVFVVADWLDLRITHHTGHSGDFTIGILNAHCITPMYVVAFQIQLHSRFPRYSVGLSIPRETQNPSSSSIRRREWLACVPTTRLSGLPGGTTPGSALRHGSTSPPP</sequence>
<evidence type="ECO:0000313" key="2">
    <source>
        <dbReference type="EMBL" id="AVK02538.1"/>
    </source>
</evidence>
<gene>
    <name evidence="2" type="ORF">CSB93_7080</name>
</gene>
<feature type="region of interest" description="Disordered" evidence="1">
    <location>
        <begin position="264"/>
        <end position="288"/>
    </location>
</feature>
<protein>
    <submittedName>
        <fullName evidence="2">Uncharacterized protein</fullName>
    </submittedName>
</protein>
<dbReference type="AlphaFoldDB" id="A0A2R3IKV8"/>
<organism evidence="2 3">
    <name type="scientific">Pseudomonas paraeruginosa</name>
    <dbReference type="NCBI Taxonomy" id="2994495"/>
    <lineage>
        <taxon>Bacteria</taxon>
        <taxon>Pseudomonadati</taxon>
        <taxon>Pseudomonadota</taxon>
        <taxon>Gammaproteobacteria</taxon>
        <taxon>Pseudomonadales</taxon>
        <taxon>Pseudomonadaceae</taxon>
        <taxon>Pseudomonas</taxon>
    </lineage>
</organism>